<dbReference type="OrthoDB" id="279843at2"/>
<reference evidence="2" key="2">
    <citation type="submission" date="2006-01" db="EMBL/GenBank/DDBJ databases">
        <authorList>
            <person name="Genoscope"/>
        </authorList>
    </citation>
    <scope>NUCLEOTIDE SEQUENCE</scope>
</reference>
<dbReference type="InterPro" id="IPR010980">
    <property type="entry name" value="Cyt_c/b562"/>
</dbReference>
<evidence type="ECO:0000313" key="5">
    <source>
        <dbReference type="Proteomes" id="UP000221734"/>
    </source>
</evidence>
<reference evidence="5" key="4">
    <citation type="submission" date="2017-10" db="EMBL/GenBank/DDBJ databases">
        <authorList>
            <person name="Frank J."/>
        </authorList>
    </citation>
    <scope>NUCLEOTIDE SEQUENCE [LARGE SCALE GENOMIC DNA]</scope>
</reference>
<dbReference type="PDB" id="6R6N">
    <property type="method" value="X-ray"/>
    <property type="resolution" value="2.00 A"/>
    <property type="chains" value="A=26-135"/>
</dbReference>
<dbReference type="InterPro" id="IPR002321">
    <property type="entry name" value="Cyt_c_II"/>
</dbReference>
<feature type="binding site" evidence="7">
    <location>
        <position position="123"/>
    </location>
    <ligand>
        <name>heme c</name>
        <dbReference type="ChEBI" id="CHEBI:61717"/>
        <label>1</label>
        <note>covalent</note>
    </ligand>
</feature>
<feature type="binding site" evidence="8 9">
    <location>
        <position position="123"/>
    </location>
    <ligand>
        <name>heme c</name>
        <dbReference type="ChEBI" id="CHEBI:61717"/>
        <label>2</label>
        <note>covalent</note>
    </ligand>
</feature>
<accession>Q1Q7P4</accession>
<feature type="binding site" evidence="9">
    <location>
        <position position="29"/>
    </location>
    <ligand>
        <name>heme c</name>
        <dbReference type="ChEBI" id="CHEBI:61717"/>
        <label>2</label>
    </ligand>
</feature>
<dbReference type="PDB" id="6R6M">
    <property type="method" value="X-ray"/>
    <property type="resolution" value="1.70 A"/>
    <property type="chains" value="A=26-135"/>
</dbReference>
<dbReference type="PDB" id="6R6O">
    <property type="method" value="X-ray"/>
    <property type="resolution" value="1.90 A"/>
    <property type="chains" value="A=26-135"/>
</dbReference>
<evidence type="ECO:0000313" key="3">
    <source>
        <dbReference type="EMBL" id="QII13418.1"/>
    </source>
</evidence>
<feature type="binding site" evidence="7">
    <location>
        <position position="32"/>
    </location>
    <ligand>
        <name>heme c</name>
        <dbReference type="ChEBI" id="CHEBI:61717"/>
        <label>1</label>
        <note>axial binding residue</note>
    </ligand>
    <ligandPart>
        <name>Fe</name>
        <dbReference type="ChEBI" id="CHEBI:18248"/>
    </ligandPart>
</feature>
<evidence type="ECO:0000256" key="1">
    <source>
        <dbReference type="SAM" id="SignalP"/>
    </source>
</evidence>
<feature type="binding site" evidence="7">
    <location>
        <position position="120"/>
    </location>
    <ligand>
        <name>heme c</name>
        <dbReference type="ChEBI" id="CHEBI:61717"/>
        <label>1</label>
        <note>covalent</note>
    </ligand>
</feature>
<dbReference type="Pfam" id="PF01322">
    <property type="entry name" value="Cytochrom_C_2"/>
    <property type="match status" value="1"/>
</dbReference>
<dbReference type="PDBsum" id="6R6M"/>
<reference evidence="2" key="1">
    <citation type="journal article" date="2006" name="Nature">
        <title>Deciphering the evolution and metabolism of an anammox bacterium from a community genome.</title>
        <authorList>
            <person name="Strous M."/>
            <person name="Pelletier E."/>
            <person name="Mangenot S."/>
            <person name="Rattei T."/>
            <person name="Lehner A."/>
            <person name="Taylor M.W."/>
            <person name="Horn M."/>
            <person name="Daims H."/>
            <person name="Bartol-Mavel D."/>
            <person name="Wincker P."/>
            <person name="Barbe V."/>
            <person name="Fonknechten N."/>
            <person name="Vallenet D."/>
            <person name="Segurens B."/>
            <person name="Schenowitz-Truong C."/>
            <person name="Medigue C."/>
            <person name="Collingro A."/>
            <person name="Snel B."/>
            <person name="Dutilh B.E."/>
            <person name="OpDenCamp H.J.M."/>
            <person name="vanDerDrift C."/>
            <person name="Cirpus I."/>
            <person name="vanDePas-Schoonen K.T."/>
            <person name="Harhangi H.R."/>
            <person name="vanNiftrik L."/>
            <person name="Schmid M."/>
            <person name="Keltjens J."/>
            <person name="vanDeVossenberg J."/>
            <person name="Kartal B."/>
            <person name="Meier H."/>
            <person name="Frishman D."/>
            <person name="Huynen M.A."/>
            <person name="Mewes H."/>
            <person name="Weissenbach J."/>
            <person name="Jetten M.S.M."/>
            <person name="Wagner M."/>
            <person name="LePaslier D."/>
        </authorList>
    </citation>
    <scope>NUCLEOTIDE SEQUENCE</scope>
</reference>
<name>Q1Q7P4_KUEST</name>
<feature type="binding site" evidence="8 9">
    <location>
        <position position="120"/>
    </location>
    <ligand>
        <name>heme c</name>
        <dbReference type="ChEBI" id="CHEBI:61717"/>
        <label>2</label>
        <note>covalent</note>
    </ligand>
</feature>
<reference evidence="3 6" key="6">
    <citation type="submission" date="2020-02" db="EMBL/GenBank/DDBJ databases">
        <title>Newly sequenced genome of strain CSTR1 showed variability in Candidatus Kuenenia stuttgartiensis genomes.</title>
        <authorList>
            <person name="Ding C."/>
            <person name="Adrian L."/>
        </authorList>
    </citation>
    <scope>NUCLEOTIDE SEQUENCE [LARGE SCALE GENOMIC DNA]</scope>
    <source>
        <strain evidence="3 6">CSTR1</strain>
    </source>
</reference>
<keyword evidence="7 8" id="KW-0408">Iron</keyword>
<organism evidence="2">
    <name type="scientific">Kuenenia stuttgartiensis</name>
    <dbReference type="NCBI Taxonomy" id="174633"/>
    <lineage>
        <taxon>Bacteria</taxon>
        <taxon>Pseudomonadati</taxon>
        <taxon>Planctomycetota</taxon>
        <taxon>Candidatus Brocadiia</taxon>
        <taxon>Candidatus Brocadiales</taxon>
        <taxon>Candidatus Brocadiaceae</taxon>
        <taxon>Candidatus Kuenenia</taxon>
    </lineage>
</organism>
<keyword evidence="7 8" id="KW-0349">Heme</keyword>
<dbReference type="GO" id="GO:0022900">
    <property type="term" value="P:electron transport chain"/>
    <property type="evidence" value="ECO:0007669"/>
    <property type="project" value="InterPro"/>
</dbReference>
<feature type="binding site" evidence="7">
    <location>
        <position position="124"/>
    </location>
    <ligand>
        <name>heme c</name>
        <dbReference type="ChEBI" id="CHEBI:61717"/>
        <label>1</label>
        <note>axial binding residue</note>
    </ligand>
    <ligandPart>
        <name>Fe</name>
        <dbReference type="ChEBI" id="CHEBI:18248"/>
    </ligandPart>
</feature>
<dbReference type="GO" id="GO:0020037">
    <property type="term" value="F:heme binding"/>
    <property type="evidence" value="ECO:0007669"/>
    <property type="project" value="InterPro"/>
</dbReference>
<feature type="binding site" evidence="7">
    <location>
        <position position="29"/>
    </location>
    <ligand>
        <name>heme c</name>
        <dbReference type="ChEBI" id="CHEBI:61717"/>
        <label>1</label>
    </ligand>
</feature>
<feature type="signal peptide" evidence="1">
    <location>
        <begin position="1"/>
        <end position="20"/>
    </location>
</feature>
<evidence type="ECO:0007829" key="8">
    <source>
        <dbReference type="PDB" id="6R6N"/>
    </source>
</evidence>
<keyword evidence="7 8" id="KW-0002">3D-structure</keyword>
<dbReference type="EMBL" id="LT934425">
    <property type="protein sequence ID" value="SOH05560.1"/>
    <property type="molecule type" value="Genomic_DNA"/>
</dbReference>
<dbReference type="SUPFAM" id="SSF47175">
    <property type="entry name" value="Cytochromes"/>
    <property type="match status" value="1"/>
</dbReference>
<keyword evidence="1" id="KW-0732">Signal</keyword>
<proteinExistence type="evidence at protein level"/>
<dbReference type="PDBsum" id="6R6O"/>
<feature type="binding site" evidence="8 9">
    <location>
        <position position="128"/>
    </location>
    <ligand>
        <name>heme c</name>
        <dbReference type="ChEBI" id="CHEBI:61717"/>
        <label>2</label>
    </ligand>
</feature>
<feature type="binding site" evidence="7">
    <location>
        <position position="33"/>
    </location>
    <ligand>
        <name>heme c</name>
        <dbReference type="ChEBI" id="CHEBI:61717"/>
        <label>1</label>
    </ligand>
</feature>
<dbReference type="PDBsum" id="6R6N"/>
<dbReference type="RefSeq" id="WP_099326125.1">
    <property type="nucleotide sequence ID" value="NZ_CP049055.1"/>
</dbReference>
<dbReference type="EMBL" id="CT030148">
    <property type="protein sequence ID" value="CAJ70832.1"/>
    <property type="molecule type" value="Genomic_DNA"/>
</dbReference>
<dbReference type="EMBL" id="CP049055">
    <property type="protein sequence ID" value="QII13418.1"/>
    <property type="molecule type" value="Genomic_DNA"/>
</dbReference>
<dbReference type="AlphaFoldDB" id="Q1Q7P4"/>
<dbReference type="KEGG" id="kst:KSMBR1_3082"/>
<evidence type="ECO:0000313" key="6">
    <source>
        <dbReference type="Proteomes" id="UP000501926"/>
    </source>
</evidence>
<evidence type="ECO:0000313" key="2">
    <source>
        <dbReference type="EMBL" id="CAJ70832.1"/>
    </source>
</evidence>
<dbReference type="Proteomes" id="UP000221734">
    <property type="component" value="Chromosome Kuenenia_stuttgartiensis_MBR1"/>
</dbReference>
<sequence>MKLKKGILAGICAMVISGMASIGYGATQQEICKNMWDPFQSMRAVTGLMELTSGQCTQLSKDAAAILAGVKESHDSISVDKNYKVLNDEVAYHAANIDAAAKANDLEEVQVQFRRMTIACRNCHKIYKTEQRLVP</sequence>
<protein>
    <submittedName>
        <fullName evidence="3 4">Small soluble cyt c</fullName>
    </submittedName>
</protein>
<reference evidence="7 8" key="5">
    <citation type="journal article" date="2019" name="J. Biol. Chem.">
        <title>A nitric oxide-binding heterodimeric cytochrome &lt;i&gt;c&lt;/i&gt; complex from the anammox bacterium &lt;i&gt;Kuenenia stuttgartiensis&lt;/i&gt; binds to hydrazine synthase.</title>
        <authorList>
            <person name="Akram M."/>
            <person name="Reimann J."/>
            <person name="Dietl A."/>
            <person name="Menzel A."/>
            <person name="Versantvoort W."/>
            <person name="Kartal B."/>
            <person name="Jetten M.S.M."/>
            <person name="Barends T.R.M."/>
        </authorList>
    </citation>
    <scope>X-RAY CRYSTALLOGRAPHY (1.70 ANGSTROMS) OF 26-135 IN COMPLEX WITH HEME C</scope>
</reference>
<dbReference type="Proteomes" id="UP000501926">
    <property type="component" value="Chromosome"/>
</dbReference>
<dbReference type="SMR" id="Q1Q7P4"/>
<keyword evidence="7 8" id="KW-0479">Metal-binding</keyword>
<dbReference type="GO" id="GO:0009055">
    <property type="term" value="F:electron transfer activity"/>
    <property type="evidence" value="ECO:0007669"/>
    <property type="project" value="InterPro"/>
</dbReference>
<feature type="binding site" evidence="8 9">
    <location>
        <position position="124"/>
    </location>
    <ligand>
        <name>heme c</name>
        <dbReference type="ChEBI" id="CHEBI:61717"/>
        <label>2</label>
        <note>axial binding residue</note>
    </ligand>
    <ligandPart>
        <name>Fe</name>
        <dbReference type="ChEBI" id="CHEBI:18248"/>
    </ligandPart>
</feature>
<reference evidence="4" key="3">
    <citation type="submission" date="2017-10" db="EMBL/GenBank/DDBJ databases">
        <authorList>
            <person name="Banno H."/>
            <person name="Chua N.-H."/>
        </authorList>
    </citation>
    <scope>NUCLEOTIDE SEQUENCE [LARGE SCALE GENOMIC DNA]</scope>
    <source>
        <strain evidence="4">Kuenenia_mbr1_ru-nijmegen</strain>
    </source>
</reference>
<gene>
    <name evidence="3" type="primary">naxL</name>
    <name evidence="3" type="ORF">KsCSTR_40390</name>
    <name evidence="4" type="ORF">KSMBR1_3082</name>
    <name evidence="2" type="ORF">kusta0087</name>
</gene>
<evidence type="ECO:0000313" key="4">
    <source>
        <dbReference type="EMBL" id="SOH05560.1"/>
    </source>
</evidence>
<feature type="chain" id="PRO_5015097163" evidence="1">
    <location>
        <begin position="21"/>
        <end position="135"/>
    </location>
</feature>
<evidence type="ECO:0007829" key="9">
    <source>
        <dbReference type="PDB" id="6R6O"/>
    </source>
</evidence>
<dbReference type="Gene3D" id="1.20.120.10">
    <property type="entry name" value="Cytochrome c/b562"/>
    <property type="match status" value="1"/>
</dbReference>
<evidence type="ECO:0007829" key="7">
    <source>
        <dbReference type="PDB" id="6R6M"/>
    </source>
</evidence>
<keyword evidence="5" id="KW-1185">Reference proteome</keyword>
<dbReference type="GO" id="GO:0005506">
    <property type="term" value="F:iron ion binding"/>
    <property type="evidence" value="ECO:0007669"/>
    <property type="project" value="InterPro"/>
</dbReference>